<dbReference type="InterPro" id="IPR019239">
    <property type="entry name" value="VapB_antitoxin"/>
</dbReference>
<dbReference type="AlphaFoldDB" id="A0A7G5IJL1"/>
<name>A0A7G5IJL1_9SPHN</name>
<dbReference type="KEGG" id="sand:H3309_03375"/>
<keyword evidence="2" id="KW-1185">Reference proteome</keyword>
<sequence length="74" mass="8223">MRTTVTLDDRLIERAAVYSGLKEKSAVINEALRSYVAWQAGLRLAALGGTMPDLEITPRKRPWDEFGADSEPFA</sequence>
<accession>A0A7G5IJL1</accession>
<evidence type="ECO:0000313" key="2">
    <source>
        <dbReference type="Proteomes" id="UP000515292"/>
    </source>
</evidence>
<gene>
    <name evidence="1" type="ORF">H3309_03375</name>
</gene>
<organism evidence="1 2">
    <name type="scientific">Sandaracinobacteroides saxicola</name>
    <dbReference type="NCBI Taxonomy" id="2759707"/>
    <lineage>
        <taxon>Bacteria</taxon>
        <taxon>Pseudomonadati</taxon>
        <taxon>Pseudomonadota</taxon>
        <taxon>Alphaproteobacteria</taxon>
        <taxon>Sphingomonadales</taxon>
        <taxon>Sphingosinicellaceae</taxon>
        <taxon>Sandaracinobacteroides</taxon>
    </lineage>
</organism>
<protein>
    <submittedName>
        <fullName evidence="1">Type II toxin-antitoxin system VapB family antitoxin</fullName>
    </submittedName>
</protein>
<reference evidence="1 2" key="1">
    <citation type="submission" date="2020-07" db="EMBL/GenBank/DDBJ databases">
        <title>Complete genome sequence for Sandaracinobacter sp. M6.</title>
        <authorList>
            <person name="Tang Y."/>
            <person name="Liu Q."/>
            <person name="Guo Z."/>
            <person name="Lei P."/>
            <person name="Huang B."/>
        </authorList>
    </citation>
    <scope>NUCLEOTIDE SEQUENCE [LARGE SCALE GENOMIC DNA]</scope>
    <source>
        <strain evidence="1 2">M6</strain>
    </source>
</reference>
<evidence type="ECO:0000313" key="1">
    <source>
        <dbReference type="EMBL" id="QMW23553.1"/>
    </source>
</evidence>
<dbReference type="RefSeq" id="WP_182297376.1">
    <property type="nucleotide sequence ID" value="NZ_CP059851.1"/>
</dbReference>
<dbReference type="Pfam" id="PF09957">
    <property type="entry name" value="VapB_antitoxin"/>
    <property type="match status" value="1"/>
</dbReference>
<dbReference type="Proteomes" id="UP000515292">
    <property type="component" value="Chromosome"/>
</dbReference>
<proteinExistence type="predicted"/>
<dbReference type="EMBL" id="CP059851">
    <property type="protein sequence ID" value="QMW23553.1"/>
    <property type="molecule type" value="Genomic_DNA"/>
</dbReference>